<dbReference type="GO" id="GO:0006811">
    <property type="term" value="P:monoatomic ion transport"/>
    <property type="evidence" value="ECO:0007669"/>
    <property type="project" value="UniProtKB-KW"/>
</dbReference>
<sequence length="467" mass="50035">MKIIKKLFSGDKAFYLKVVTLALPIALQSLITIGVNMLDTIMVGTLGEVELSATSLANQFINIYHIFCMGLGMGASVMVSRYWGMRESEPEKSAQALKKTICIMVRLTLGLAFLFAIATIAIPDTIMSMYTTEESIISLGAIYFRYSIITYFFLGLSLVCTIVLRSVGQVRMPLYVSIGAFFVNIAANYAFIFGKLGMPRMGIAGAALGTLIARVFEAGMICGYLFFKDKAIGFRIKHLGMKTGDLIGEYVKISIPVLVSDGILAIGNNTVAMVVGHLGVAFVAANAITSVTQQMSNVLTQGVAQAGAIVTGQTLGEGEREKALNQGYAFMGLGLSLGLFAALVITIISGPVISAYNVSAETAGVAAQLMEAIGFIMIFQSTNSIMTKGVLRGGGDTKMLMLADNIFLWVLSIPMGLLAGFVLGLPAFWIYTCLKFDQIAKTVWCVFRLRGGKWIKKISTGKNSGAA</sequence>
<proteinExistence type="inferred from homology"/>
<feature type="transmembrane region" description="Helical" evidence="13">
    <location>
        <begin position="21"/>
        <end position="43"/>
    </location>
</feature>
<feature type="transmembrane region" description="Helical" evidence="13">
    <location>
        <begin position="172"/>
        <end position="191"/>
    </location>
</feature>
<evidence type="ECO:0000256" key="11">
    <source>
        <dbReference type="ARBA" id="ARBA00023136"/>
    </source>
</evidence>
<evidence type="ECO:0000256" key="2">
    <source>
        <dbReference type="ARBA" id="ARBA00004651"/>
    </source>
</evidence>
<evidence type="ECO:0000256" key="1">
    <source>
        <dbReference type="ARBA" id="ARBA00003408"/>
    </source>
</evidence>
<evidence type="ECO:0000256" key="8">
    <source>
        <dbReference type="ARBA" id="ARBA00022692"/>
    </source>
</evidence>
<evidence type="ECO:0000256" key="7">
    <source>
        <dbReference type="ARBA" id="ARBA00022475"/>
    </source>
</evidence>
<comment type="function">
    <text evidence="1">Multidrug efflux pump.</text>
</comment>
<keyword evidence="9 13" id="KW-1133">Transmembrane helix</keyword>
<reference evidence="14 15" key="1">
    <citation type="submission" date="2018-01" db="EMBL/GenBank/DDBJ databases">
        <authorList>
            <person name="Gaut B.S."/>
            <person name="Morton B.R."/>
            <person name="Clegg M.T."/>
            <person name="Duvall M.R."/>
        </authorList>
    </citation>
    <scope>NUCLEOTIDE SEQUENCE [LARGE SCALE GENOMIC DNA]</scope>
    <source>
        <strain evidence="14">GP69</strain>
    </source>
</reference>
<feature type="transmembrane region" description="Helical" evidence="13">
    <location>
        <begin position="406"/>
        <end position="431"/>
    </location>
</feature>
<dbReference type="Pfam" id="PF01554">
    <property type="entry name" value="MatE"/>
    <property type="match status" value="2"/>
</dbReference>
<evidence type="ECO:0000256" key="4">
    <source>
        <dbReference type="ARBA" id="ARBA00020268"/>
    </source>
</evidence>
<evidence type="ECO:0000313" key="14">
    <source>
        <dbReference type="EMBL" id="SOY28195.1"/>
    </source>
</evidence>
<feature type="transmembrane region" description="Helical" evidence="13">
    <location>
        <begin position="142"/>
        <end position="165"/>
    </location>
</feature>
<evidence type="ECO:0000256" key="3">
    <source>
        <dbReference type="ARBA" id="ARBA00010199"/>
    </source>
</evidence>
<dbReference type="GO" id="GO:0042910">
    <property type="term" value="F:xenobiotic transmembrane transporter activity"/>
    <property type="evidence" value="ECO:0007669"/>
    <property type="project" value="InterPro"/>
</dbReference>
<evidence type="ECO:0000256" key="6">
    <source>
        <dbReference type="ARBA" id="ARBA00022449"/>
    </source>
</evidence>
<evidence type="ECO:0000313" key="15">
    <source>
        <dbReference type="Proteomes" id="UP000236311"/>
    </source>
</evidence>
<evidence type="ECO:0000256" key="13">
    <source>
        <dbReference type="SAM" id="Phobius"/>
    </source>
</evidence>
<dbReference type="EMBL" id="OFSM01000004">
    <property type="protein sequence ID" value="SOY28195.1"/>
    <property type="molecule type" value="Genomic_DNA"/>
</dbReference>
<keyword evidence="15" id="KW-1185">Reference proteome</keyword>
<dbReference type="AlphaFoldDB" id="A0A2K4ZCK3"/>
<keyword evidence="11 13" id="KW-0472">Membrane</keyword>
<evidence type="ECO:0000256" key="9">
    <source>
        <dbReference type="ARBA" id="ARBA00022989"/>
    </source>
</evidence>
<accession>A0A2K4ZCK3</accession>
<comment type="similarity">
    <text evidence="3">Belongs to the multi antimicrobial extrusion (MATE) (TC 2.A.66.1) family.</text>
</comment>
<keyword evidence="7" id="KW-1003">Cell membrane</keyword>
<protein>
    <recommendedName>
        <fullName evidence="4">Probable multidrug resistance protein NorM</fullName>
    </recommendedName>
    <alternativeName>
        <fullName evidence="12">Multidrug-efflux transporter</fullName>
    </alternativeName>
</protein>
<feature type="transmembrane region" description="Helical" evidence="13">
    <location>
        <begin position="203"/>
        <end position="227"/>
    </location>
</feature>
<name>A0A2K4ZCK3_9FIRM</name>
<feature type="transmembrane region" description="Helical" evidence="13">
    <location>
        <begin position="103"/>
        <end position="122"/>
    </location>
</feature>
<comment type="subcellular location">
    <subcellularLocation>
        <location evidence="2">Cell membrane</location>
        <topology evidence="2">Multi-pass membrane protein</topology>
    </subcellularLocation>
</comment>
<dbReference type="RefSeq" id="WP_103238476.1">
    <property type="nucleotide sequence ID" value="NZ_CANRXC010000043.1"/>
</dbReference>
<evidence type="ECO:0000256" key="5">
    <source>
        <dbReference type="ARBA" id="ARBA00022448"/>
    </source>
</evidence>
<keyword evidence="5" id="KW-0813">Transport</keyword>
<dbReference type="PIRSF" id="PIRSF006603">
    <property type="entry name" value="DinF"/>
    <property type="match status" value="1"/>
</dbReference>
<dbReference type="GO" id="GO:0015297">
    <property type="term" value="F:antiporter activity"/>
    <property type="evidence" value="ECO:0007669"/>
    <property type="project" value="UniProtKB-KW"/>
</dbReference>
<gene>
    <name evidence="14" type="primary">norM_3</name>
    <name evidence="14" type="ORF">AMURIS_00902</name>
</gene>
<dbReference type="InterPro" id="IPR048279">
    <property type="entry name" value="MdtK-like"/>
</dbReference>
<keyword evidence="10" id="KW-0406">Ion transport</keyword>
<organism evidence="14 15">
    <name type="scientific">Acetatifactor muris</name>
    <dbReference type="NCBI Taxonomy" id="879566"/>
    <lineage>
        <taxon>Bacteria</taxon>
        <taxon>Bacillati</taxon>
        <taxon>Bacillota</taxon>
        <taxon>Clostridia</taxon>
        <taxon>Lachnospirales</taxon>
        <taxon>Lachnospiraceae</taxon>
        <taxon>Acetatifactor</taxon>
    </lineage>
</organism>
<dbReference type="Proteomes" id="UP000236311">
    <property type="component" value="Unassembled WGS sequence"/>
</dbReference>
<dbReference type="InterPro" id="IPR050222">
    <property type="entry name" value="MATE_MdtK"/>
</dbReference>
<dbReference type="NCBIfam" id="TIGR00797">
    <property type="entry name" value="matE"/>
    <property type="match status" value="1"/>
</dbReference>
<dbReference type="OrthoDB" id="9780160at2"/>
<keyword evidence="8 13" id="KW-0812">Transmembrane</keyword>
<evidence type="ECO:0000256" key="10">
    <source>
        <dbReference type="ARBA" id="ARBA00023065"/>
    </source>
</evidence>
<dbReference type="InterPro" id="IPR002528">
    <property type="entry name" value="MATE_fam"/>
</dbReference>
<feature type="transmembrane region" description="Helical" evidence="13">
    <location>
        <begin position="63"/>
        <end position="83"/>
    </location>
</feature>
<dbReference type="PANTHER" id="PTHR43298:SF2">
    <property type="entry name" value="FMN_FAD EXPORTER YEEO-RELATED"/>
    <property type="match status" value="1"/>
</dbReference>
<keyword evidence="6" id="KW-0050">Antiport</keyword>
<dbReference type="GO" id="GO:0005886">
    <property type="term" value="C:plasma membrane"/>
    <property type="evidence" value="ECO:0007669"/>
    <property type="project" value="UniProtKB-SubCell"/>
</dbReference>
<dbReference type="PANTHER" id="PTHR43298">
    <property type="entry name" value="MULTIDRUG RESISTANCE PROTEIN NORM-RELATED"/>
    <property type="match status" value="1"/>
</dbReference>
<feature type="transmembrane region" description="Helical" evidence="13">
    <location>
        <begin position="365"/>
        <end position="385"/>
    </location>
</feature>
<feature type="transmembrane region" description="Helical" evidence="13">
    <location>
        <begin position="328"/>
        <end position="353"/>
    </location>
</feature>
<evidence type="ECO:0000256" key="12">
    <source>
        <dbReference type="ARBA" id="ARBA00031636"/>
    </source>
</evidence>